<proteinExistence type="predicted"/>
<keyword evidence="3" id="KW-1185">Reference proteome</keyword>
<dbReference type="PROSITE" id="PS50181">
    <property type="entry name" value="FBOX"/>
    <property type="match status" value="1"/>
</dbReference>
<feature type="domain" description="F-box" evidence="1">
    <location>
        <begin position="1"/>
        <end position="46"/>
    </location>
</feature>
<comment type="caution">
    <text evidence="2">The sequence shown here is derived from an EMBL/GenBank/DDBJ whole genome shotgun (WGS) entry which is preliminary data.</text>
</comment>
<dbReference type="InterPro" id="IPR001810">
    <property type="entry name" value="F-box_dom"/>
</dbReference>
<dbReference type="Pfam" id="PF00646">
    <property type="entry name" value="F-box"/>
    <property type="match status" value="1"/>
</dbReference>
<organism evidence="2 3">
    <name type="scientific">Caenorhabditis nigoni</name>
    <dbReference type="NCBI Taxonomy" id="1611254"/>
    <lineage>
        <taxon>Eukaryota</taxon>
        <taxon>Metazoa</taxon>
        <taxon>Ecdysozoa</taxon>
        <taxon>Nematoda</taxon>
        <taxon>Chromadorea</taxon>
        <taxon>Rhabditida</taxon>
        <taxon>Rhabditina</taxon>
        <taxon>Rhabditomorpha</taxon>
        <taxon>Rhabditoidea</taxon>
        <taxon>Rhabditidae</taxon>
        <taxon>Peloderinae</taxon>
        <taxon>Caenorhabditis</taxon>
    </lineage>
</organism>
<accession>A0A2G5UI50</accession>
<sequence length="354" mass="40975">MKLSNFPLLVQEEVLHNMAYTDLFLLSFLSRNVKKLIKSSQVNRSKMINYIEYDCDLQQEPFVYIFYKKDWKEEFMVIAKHEENGNDCYQLNASGKTIDIQFSATYRNPVVRFHMDKREAVISSIHNCFLDFFGNSVECLWNACGYKTRIPHLQNLKGCIKFRPDVANIETIENFFSSSPAFKWIDVWTHGSTEPANPESKFYQAESIQILQSKANSPDVLSHFQGKQAVLSFGEFEVLDVISFMNRWKSGEAFLKLEYFKFHSYGGEFSQNDILNAIGVKHIDATKNPPTHCLPKVYIDYFSFCSEPNTDPISSHAYIVRETDNCVASVSIQEKLIYFGVWNKTEDEFLKMVG</sequence>
<evidence type="ECO:0000313" key="2">
    <source>
        <dbReference type="EMBL" id="PIC39235.1"/>
    </source>
</evidence>
<dbReference type="OrthoDB" id="5910425at2759"/>
<dbReference type="PANTHER" id="PTHR21503:SF8">
    <property type="entry name" value="F-BOX ASSOCIATED DOMAIN-CONTAINING PROTEIN-RELATED"/>
    <property type="match status" value="1"/>
</dbReference>
<evidence type="ECO:0000313" key="3">
    <source>
        <dbReference type="Proteomes" id="UP000230233"/>
    </source>
</evidence>
<name>A0A2G5UI50_9PELO</name>
<gene>
    <name evidence="2" type="primary">Cnig_chr_III.g10987</name>
    <name evidence="2" type="ORF">B9Z55_010987</name>
</gene>
<dbReference type="EMBL" id="PDUG01000003">
    <property type="protein sequence ID" value="PIC39235.1"/>
    <property type="molecule type" value="Genomic_DNA"/>
</dbReference>
<dbReference type="Proteomes" id="UP000230233">
    <property type="component" value="Chromosome III"/>
</dbReference>
<protein>
    <recommendedName>
        <fullName evidence="1">F-box domain-containing protein</fullName>
    </recommendedName>
</protein>
<reference evidence="3" key="1">
    <citation type="submission" date="2017-10" db="EMBL/GenBank/DDBJ databases">
        <title>Rapid genome shrinkage in a self-fertile nematode reveals novel sperm competition proteins.</title>
        <authorList>
            <person name="Yin D."/>
            <person name="Schwarz E.M."/>
            <person name="Thomas C.G."/>
            <person name="Felde R.L."/>
            <person name="Korf I.F."/>
            <person name="Cutter A.D."/>
            <person name="Schartner C.M."/>
            <person name="Ralston E.J."/>
            <person name="Meyer B.J."/>
            <person name="Haag E.S."/>
        </authorList>
    </citation>
    <scope>NUCLEOTIDE SEQUENCE [LARGE SCALE GENOMIC DNA]</scope>
    <source>
        <strain evidence="3">JU1422</strain>
    </source>
</reference>
<dbReference type="AlphaFoldDB" id="A0A2G5UI50"/>
<evidence type="ECO:0000259" key="1">
    <source>
        <dbReference type="PROSITE" id="PS50181"/>
    </source>
</evidence>
<dbReference type="PANTHER" id="PTHR21503">
    <property type="entry name" value="F-BOX-CONTAINING HYPOTHETICAL PROTEIN C.ELEGANS"/>
    <property type="match status" value="1"/>
</dbReference>